<protein>
    <submittedName>
        <fullName evidence="2">Uncharacterized protein</fullName>
    </submittedName>
</protein>
<dbReference type="EMBL" id="CAAALY010248625">
    <property type="protein sequence ID" value="VEL34889.1"/>
    <property type="molecule type" value="Genomic_DNA"/>
</dbReference>
<feature type="compositionally biased region" description="Polar residues" evidence="1">
    <location>
        <begin position="123"/>
        <end position="143"/>
    </location>
</feature>
<evidence type="ECO:0000313" key="3">
    <source>
        <dbReference type="Proteomes" id="UP000784294"/>
    </source>
</evidence>
<dbReference type="Proteomes" id="UP000784294">
    <property type="component" value="Unassembled WGS sequence"/>
</dbReference>
<proteinExistence type="predicted"/>
<evidence type="ECO:0000256" key="1">
    <source>
        <dbReference type="SAM" id="MobiDB-lite"/>
    </source>
</evidence>
<accession>A0A3S5CNA2</accession>
<keyword evidence="3" id="KW-1185">Reference proteome</keyword>
<sequence>MEINRTYPLYSERSPGAESALKSESPGLFVPVSHQFYVCLHHPTFAHAVLVANSVEFTHWAQMKTILPRRDELNWALLRQCGWAEEARTKRSRSGWEQSRLTQIAPASRGLMRIWTGQKMANPANSTGPRSTAHNWPTSSRINEANGPSERWEYWRVLCARKPLR</sequence>
<reference evidence="2" key="1">
    <citation type="submission" date="2018-11" db="EMBL/GenBank/DDBJ databases">
        <authorList>
            <consortium name="Pathogen Informatics"/>
        </authorList>
    </citation>
    <scope>NUCLEOTIDE SEQUENCE</scope>
</reference>
<comment type="caution">
    <text evidence="2">The sequence shown here is derived from an EMBL/GenBank/DDBJ whole genome shotgun (WGS) entry which is preliminary data.</text>
</comment>
<evidence type="ECO:0000313" key="2">
    <source>
        <dbReference type="EMBL" id="VEL34889.1"/>
    </source>
</evidence>
<organism evidence="2 3">
    <name type="scientific">Protopolystoma xenopodis</name>
    <dbReference type="NCBI Taxonomy" id="117903"/>
    <lineage>
        <taxon>Eukaryota</taxon>
        <taxon>Metazoa</taxon>
        <taxon>Spiralia</taxon>
        <taxon>Lophotrochozoa</taxon>
        <taxon>Platyhelminthes</taxon>
        <taxon>Monogenea</taxon>
        <taxon>Polyopisthocotylea</taxon>
        <taxon>Polystomatidea</taxon>
        <taxon>Polystomatidae</taxon>
        <taxon>Protopolystoma</taxon>
    </lineage>
</organism>
<name>A0A3S5CNA2_9PLAT</name>
<dbReference type="AlphaFoldDB" id="A0A3S5CNA2"/>
<gene>
    <name evidence="2" type="ORF">PXEA_LOCUS28329</name>
</gene>
<feature type="region of interest" description="Disordered" evidence="1">
    <location>
        <begin position="120"/>
        <end position="146"/>
    </location>
</feature>